<name>A0A9D1NEZ9_9FIRM</name>
<reference evidence="1" key="1">
    <citation type="submission" date="2020-10" db="EMBL/GenBank/DDBJ databases">
        <authorList>
            <person name="Gilroy R."/>
        </authorList>
    </citation>
    <scope>NUCLEOTIDE SEQUENCE</scope>
    <source>
        <strain evidence="1">CHK186-9395</strain>
    </source>
</reference>
<dbReference type="GO" id="GO:0006974">
    <property type="term" value="P:DNA damage response"/>
    <property type="evidence" value="ECO:0007669"/>
    <property type="project" value="TreeGrafter"/>
</dbReference>
<dbReference type="Gene3D" id="3.30.70.2970">
    <property type="entry name" value="Protein of unknown function (DUF541), domain 2"/>
    <property type="match status" value="1"/>
</dbReference>
<sequence>MEILVKGEMVKTFKPDQIEINYTFNYKGQSYEKIIELGTKAIENYVNLLERLNIKRQDFKTTFFRVEEDKVYNENLKTYELKGYKYVYGAKLALKYDMKKLEEIILNTAKFGDFVSYRINFTLKDRNAADSELLAGAYKNAEIQADSIAKVAGLQISKCLKTSFQPLERDFYSRNAYESSRASVQFAKSADFQNIFIPEDIEVEREIYCIFLAE</sequence>
<evidence type="ECO:0000313" key="1">
    <source>
        <dbReference type="EMBL" id="HIV01907.1"/>
    </source>
</evidence>
<proteinExistence type="predicted"/>
<evidence type="ECO:0000313" key="2">
    <source>
        <dbReference type="Proteomes" id="UP000886861"/>
    </source>
</evidence>
<dbReference type="EMBL" id="DVOJ01000017">
    <property type="protein sequence ID" value="HIV01907.1"/>
    <property type="molecule type" value="Genomic_DNA"/>
</dbReference>
<reference evidence="1" key="2">
    <citation type="journal article" date="2021" name="PeerJ">
        <title>Extensive microbial diversity within the chicken gut microbiome revealed by metagenomics and culture.</title>
        <authorList>
            <person name="Gilroy R."/>
            <person name="Ravi A."/>
            <person name="Getino M."/>
            <person name="Pursley I."/>
            <person name="Horton D.L."/>
            <person name="Alikhan N.F."/>
            <person name="Baker D."/>
            <person name="Gharbi K."/>
            <person name="Hall N."/>
            <person name="Watson M."/>
            <person name="Adriaenssens E.M."/>
            <person name="Foster-Nyarko E."/>
            <person name="Jarju S."/>
            <person name="Secka A."/>
            <person name="Antonio M."/>
            <person name="Oren A."/>
            <person name="Chaudhuri R.R."/>
            <person name="La Ragione R."/>
            <person name="Hildebrand F."/>
            <person name="Pallen M.J."/>
        </authorList>
    </citation>
    <scope>NUCLEOTIDE SEQUENCE</scope>
    <source>
        <strain evidence="1">CHK186-9395</strain>
    </source>
</reference>
<dbReference type="AlphaFoldDB" id="A0A9D1NEZ9"/>
<dbReference type="PANTHER" id="PTHR34387">
    <property type="entry name" value="SLR1258 PROTEIN"/>
    <property type="match status" value="1"/>
</dbReference>
<accession>A0A9D1NEZ9</accession>
<protein>
    <submittedName>
        <fullName evidence="1">SIMPL domain-containing protein</fullName>
    </submittedName>
</protein>
<comment type="caution">
    <text evidence="1">The sequence shown here is derived from an EMBL/GenBank/DDBJ whole genome shotgun (WGS) entry which is preliminary data.</text>
</comment>
<dbReference type="PANTHER" id="PTHR34387:SF2">
    <property type="entry name" value="SLR1258 PROTEIN"/>
    <property type="match status" value="1"/>
</dbReference>
<dbReference type="InterPro" id="IPR052022">
    <property type="entry name" value="26kDa_periplasmic_antigen"/>
</dbReference>
<gene>
    <name evidence="1" type="ORF">IAA62_05100</name>
</gene>
<dbReference type="InterPro" id="IPR007497">
    <property type="entry name" value="SIMPL/DUF541"/>
</dbReference>
<dbReference type="Proteomes" id="UP000886861">
    <property type="component" value="Unassembled WGS sequence"/>
</dbReference>
<dbReference type="Gene3D" id="3.30.110.170">
    <property type="entry name" value="Protein of unknown function (DUF541), domain 1"/>
    <property type="match status" value="1"/>
</dbReference>
<organism evidence="1 2">
    <name type="scientific">Candidatus Caccopulliclostridium gallistercoris</name>
    <dbReference type="NCBI Taxonomy" id="2840719"/>
    <lineage>
        <taxon>Bacteria</taxon>
        <taxon>Bacillati</taxon>
        <taxon>Bacillota</taxon>
        <taxon>Clostridia</taxon>
        <taxon>Candidatus Caccopulliclostridium</taxon>
    </lineage>
</organism>
<dbReference type="Pfam" id="PF04402">
    <property type="entry name" value="SIMPL"/>
    <property type="match status" value="1"/>
</dbReference>